<evidence type="ECO:0000256" key="7">
    <source>
        <dbReference type="ARBA" id="ARBA00023034"/>
    </source>
</evidence>
<dbReference type="OrthoDB" id="337750at2759"/>
<dbReference type="EMBL" id="CU928170">
    <property type="protein sequence ID" value="CAR23888.1"/>
    <property type="molecule type" value="Genomic_DNA"/>
</dbReference>
<feature type="transmembrane region" description="Helical" evidence="9">
    <location>
        <begin position="275"/>
        <end position="292"/>
    </location>
</feature>
<feature type="region of interest" description="Disordered" evidence="10">
    <location>
        <begin position="71"/>
        <end position="113"/>
    </location>
</feature>
<evidence type="ECO:0000256" key="9">
    <source>
        <dbReference type="RuleBase" id="RU368073"/>
    </source>
</evidence>
<evidence type="ECO:0000256" key="8">
    <source>
        <dbReference type="ARBA" id="ARBA00023136"/>
    </source>
</evidence>
<evidence type="ECO:0000256" key="3">
    <source>
        <dbReference type="ARBA" id="ARBA00022692"/>
    </source>
</evidence>
<keyword evidence="2 9" id="KW-0813">Transport</keyword>
<keyword evidence="3 9" id="KW-0812">Transmembrane</keyword>
<dbReference type="OMA" id="SGYKFVH"/>
<evidence type="ECO:0000313" key="12">
    <source>
        <dbReference type="Proteomes" id="UP000002036"/>
    </source>
</evidence>
<feature type="transmembrane region" description="Helical" evidence="9">
    <location>
        <begin position="245"/>
        <end position="263"/>
    </location>
</feature>
<dbReference type="AlphaFoldDB" id="C5DK87"/>
<dbReference type="GO" id="GO:0000139">
    <property type="term" value="C:Golgi membrane"/>
    <property type="evidence" value="ECO:0007669"/>
    <property type="project" value="UniProtKB-SubCell"/>
</dbReference>
<sequence>MISCFTTSKNIESSCLTFTALKGYESIKLEAAPEPRRKEIITDLKNQFVNKEMSYNPYAYVADTGAMNVNDRQQHAQHSSSINDPTHQQFHNNLSGPAAPSSEQSQGFSFQDPRSSMAYQLGQSAFSNFIGQNNLNQFQENLTKATGDSSSLSHYFQVSNSYVFRKLKTILMPFLHRNWQRVPNASSQGSTSAPSFQVPRVDLNSPDMYIPVMGLVTYILAWNFQQGMQGSFDPENLYQRLSTTLASVLLDLFILKMGLYLLVSSKSPTTSITELACYVGYKFVPLTLALLLPSKPYLVSLVGKVYLLIAFGVFLLRSVKFNLFVDSGNDVHTVKKSVVKKCNYFLFVYGFVWQSVLMWLMG</sequence>
<feature type="transmembrane region" description="Helical" evidence="9">
    <location>
        <begin position="344"/>
        <end position="361"/>
    </location>
</feature>
<keyword evidence="4 9" id="KW-0256">Endoplasmic reticulum</keyword>
<dbReference type="RefSeq" id="XP_002554325.1">
    <property type="nucleotide sequence ID" value="XM_002554279.1"/>
</dbReference>
<dbReference type="InterPro" id="IPR005578">
    <property type="entry name" value="Yif1_fam"/>
</dbReference>
<dbReference type="FunCoup" id="C5DK87">
    <property type="interactions" value="552"/>
</dbReference>
<organism evidence="11 12">
    <name type="scientific">Lachancea thermotolerans (strain ATCC 56472 / CBS 6340 / NRRL Y-8284)</name>
    <name type="common">Yeast</name>
    <name type="synonym">Kluyveromyces thermotolerans</name>
    <dbReference type="NCBI Taxonomy" id="559295"/>
    <lineage>
        <taxon>Eukaryota</taxon>
        <taxon>Fungi</taxon>
        <taxon>Dikarya</taxon>
        <taxon>Ascomycota</taxon>
        <taxon>Saccharomycotina</taxon>
        <taxon>Saccharomycetes</taxon>
        <taxon>Saccharomycetales</taxon>
        <taxon>Saccharomycetaceae</taxon>
        <taxon>Lachancea</taxon>
    </lineage>
</organism>
<evidence type="ECO:0000256" key="6">
    <source>
        <dbReference type="ARBA" id="ARBA00022989"/>
    </source>
</evidence>
<dbReference type="GO" id="GO:0006888">
    <property type="term" value="P:endoplasmic reticulum to Golgi vesicle-mediated transport"/>
    <property type="evidence" value="ECO:0007669"/>
    <property type="project" value="UniProtKB-UniRule"/>
</dbReference>
<comment type="subcellular location">
    <subcellularLocation>
        <location evidence="9">Endoplasmic reticulum membrane</location>
        <topology evidence="9">Multi-pass membrane protein</topology>
    </subcellularLocation>
    <subcellularLocation>
        <location evidence="9">Golgi apparatus membrane</location>
        <topology evidence="9">Multi-pass membrane protein</topology>
    </subcellularLocation>
</comment>
<evidence type="ECO:0000256" key="5">
    <source>
        <dbReference type="ARBA" id="ARBA00022927"/>
    </source>
</evidence>
<feature type="transmembrane region" description="Helical" evidence="9">
    <location>
        <begin position="298"/>
        <end position="316"/>
    </location>
</feature>
<dbReference type="GO" id="GO:0015031">
    <property type="term" value="P:protein transport"/>
    <property type="evidence" value="ECO:0007669"/>
    <property type="project" value="UniProtKB-KW"/>
</dbReference>
<dbReference type="GO" id="GO:0030134">
    <property type="term" value="C:COPII-coated ER to Golgi transport vesicle"/>
    <property type="evidence" value="ECO:0007669"/>
    <property type="project" value="TreeGrafter"/>
</dbReference>
<comment type="function">
    <text evidence="9">Has a role in transport between endoplasmic reticulum and Golgi.</text>
</comment>
<dbReference type="PANTHER" id="PTHR14083:SF0">
    <property type="entry name" value="YIP1D-INTERACTING FACTOR 1, ISOFORM C"/>
    <property type="match status" value="1"/>
</dbReference>
<dbReference type="KEGG" id="lth:KLTH0F02618g"/>
<dbReference type="PANTHER" id="PTHR14083">
    <property type="entry name" value="YIP1 INTERACTING FACTOR HOMOLOG YIF1 PROTEIN"/>
    <property type="match status" value="1"/>
</dbReference>
<dbReference type="eggNOG" id="KOG3094">
    <property type="taxonomic scope" value="Eukaryota"/>
</dbReference>
<evidence type="ECO:0000256" key="4">
    <source>
        <dbReference type="ARBA" id="ARBA00022824"/>
    </source>
</evidence>
<evidence type="ECO:0000256" key="10">
    <source>
        <dbReference type="SAM" id="MobiDB-lite"/>
    </source>
</evidence>
<dbReference type="HOGENOM" id="CLU_047877_2_1_1"/>
<keyword evidence="5 9" id="KW-0653">Protein transport</keyword>
<comment type="similarity">
    <text evidence="1 9">Belongs to the YIF1 family.</text>
</comment>
<name>C5DK87_LACTC</name>
<evidence type="ECO:0000313" key="11">
    <source>
        <dbReference type="EMBL" id="CAR23888.1"/>
    </source>
</evidence>
<feature type="compositionally biased region" description="Polar residues" evidence="10">
    <location>
        <begin position="76"/>
        <end position="113"/>
    </location>
</feature>
<dbReference type="GeneID" id="8292517"/>
<keyword evidence="6 9" id="KW-1133">Transmembrane helix</keyword>
<feature type="transmembrane region" description="Helical" evidence="9">
    <location>
        <begin position="208"/>
        <end position="225"/>
    </location>
</feature>
<keyword evidence="7 9" id="KW-0333">Golgi apparatus</keyword>
<dbReference type="Proteomes" id="UP000002036">
    <property type="component" value="Chromosome F"/>
</dbReference>
<proteinExistence type="inferred from homology"/>
<evidence type="ECO:0000256" key="1">
    <source>
        <dbReference type="ARBA" id="ARBA00009727"/>
    </source>
</evidence>
<dbReference type="GO" id="GO:0005793">
    <property type="term" value="C:endoplasmic reticulum-Golgi intermediate compartment"/>
    <property type="evidence" value="ECO:0007669"/>
    <property type="project" value="UniProtKB-UniRule"/>
</dbReference>
<dbReference type="GO" id="GO:0005789">
    <property type="term" value="C:endoplasmic reticulum membrane"/>
    <property type="evidence" value="ECO:0007669"/>
    <property type="project" value="UniProtKB-SubCell"/>
</dbReference>
<dbReference type="Pfam" id="PF03878">
    <property type="entry name" value="YIF1"/>
    <property type="match status" value="1"/>
</dbReference>
<keyword evidence="12" id="KW-1185">Reference proteome</keyword>
<evidence type="ECO:0000256" key="2">
    <source>
        <dbReference type="ARBA" id="ARBA00022448"/>
    </source>
</evidence>
<gene>
    <name evidence="11" type="ordered locus">KLTH0F02618g</name>
</gene>
<reference evidence="11 12" key="1">
    <citation type="journal article" date="2009" name="Genome Res.">
        <title>Comparative genomics of protoploid Saccharomycetaceae.</title>
        <authorList>
            <consortium name="The Genolevures Consortium"/>
            <person name="Souciet J.-L."/>
            <person name="Dujon B."/>
            <person name="Gaillardin C."/>
            <person name="Johnston M."/>
            <person name="Baret P.V."/>
            <person name="Cliften P."/>
            <person name="Sherman D.J."/>
            <person name="Weissenbach J."/>
            <person name="Westhof E."/>
            <person name="Wincker P."/>
            <person name="Jubin C."/>
            <person name="Poulain J."/>
            <person name="Barbe V."/>
            <person name="Segurens B."/>
            <person name="Artiguenave F."/>
            <person name="Anthouard V."/>
            <person name="Vacherie B."/>
            <person name="Val M.-E."/>
            <person name="Fulton R.S."/>
            <person name="Minx P."/>
            <person name="Wilson R."/>
            <person name="Durrens P."/>
            <person name="Jean G."/>
            <person name="Marck C."/>
            <person name="Martin T."/>
            <person name="Nikolski M."/>
            <person name="Rolland T."/>
            <person name="Seret M.-L."/>
            <person name="Casaregola S."/>
            <person name="Despons L."/>
            <person name="Fairhead C."/>
            <person name="Fischer G."/>
            <person name="Lafontaine I."/>
            <person name="Leh V."/>
            <person name="Lemaire M."/>
            <person name="de Montigny J."/>
            <person name="Neuveglise C."/>
            <person name="Thierry A."/>
            <person name="Blanc-Lenfle I."/>
            <person name="Bleykasten C."/>
            <person name="Diffels J."/>
            <person name="Fritsch E."/>
            <person name="Frangeul L."/>
            <person name="Goeffon A."/>
            <person name="Jauniaux N."/>
            <person name="Kachouri-Lafond R."/>
            <person name="Payen C."/>
            <person name="Potier S."/>
            <person name="Pribylova L."/>
            <person name="Ozanne C."/>
            <person name="Richard G.-F."/>
            <person name="Sacerdot C."/>
            <person name="Straub M.-L."/>
            <person name="Talla E."/>
        </authorList>
    </citation>
    <scope>NUCLEOTIDE SEQUENCE [LARGE SCALE GENOMIC DNA]</scope>
    <source>
        <strain evidence="12">ATCC 56472 / CBS 6340 / NRRL Y-8284</strain>
    </source>
</reference>
<protein>
    <recommendedName>
        <fullName evidence="9">Protein YIF1</fullName>
    </recommendedName>
</protein>
<dbReference type="InParanoid" id="C5DK87"/>
<keyword evidence="8 9" id="KW-0472">Membrane</keyword>
<dbReference type="STRING" id="559295.C5DK87"/>
<accession>C5DK87</accession>